<feature type="transmembrane region" description="Helical" evidence="5">
    <location>
        <begin position="327"/>
        <end position="349"/>
    </location>
</feature>
<dbReference type="PANTHER" id="PTHR11360">
    <property type="entry name" value="MONOCARBOXYLATE TRANSPORTER"/>
    <property type="match status" value="1"/>
</dbReference>
<organism evidence="7 8">
    <name type="scientific">Gryllotalpicola protaetiae</name>
    <dbReference type="NCBI Taxonomy" id="2419771"/>
    <lineage>
        <taxon>Bacteria</taxon>
        <taxon>Bacillati</taxon>
        <taxon>Actinomycetota</taxon>
        <taxon>Actinomycetes</taxon>
        <taxon>Micrococcales</taxon>
        <taxon>Microbacteriaceae</taxon>
        <taxon>Gryllotalpicola</taxon>
    </lineage>
</organism>
<feature type="transmembrane region" description="Helical" evidence="5">
    <location>
        <begin position="133"/>
        <end position="156"/>
    </location>
</feature>
<dbReference type="OrthoDB" id="7200137at2"/>
<dbReference type="InterPro" id="IPR050327">
    <property type="entry name" value="Proton-linked_MCT"/>
</dbReference>
<feature type="domain" description="Major facilitator superfamily (MFS) profile" evidence="6">
    <location>
        <begin position="29"/>
        <end position="417"/>
    </location>
</feature>
<feature type="transmembrane region" description="Helical" evidence="5">
    <location>
        <begin position="394"/>
        <end position="413"/>
    </location>
</feature>
<name>A0A387BR72_9MICO</name>
<dbReference type="SUPFAM" id="SSF103473">
    <property type="entry name" value="MFS general substrate transporter"/>
    <property type="match status" value="1"/>
</dbReference>
<feature type="transmembrane region" description="Helical" evidence="5">
    <location>
        <begin position="163"/>
        <end position="181"/>
    </location>
</feature>
<evidence type="ECO:0000256" key="1">
    <source>
        <dbReference type="ARBA" id="ARBA00004651"/>
    </source>
</evidence>
<accession>A0A387BR72</accession>
<feature type="transmembrane region" description="Helical" evidence="5">
    <location>
        <begin position="370"/>
        <end position="388"/>
    </location>
</feature>
<feature type="transmembrane region" description="Helical" evidence="5">
    <location>
        <begin position="34"/>
        <end position="57"/>
    </location>
</feature>
<feature type="transmembrane region" description="Helical" evidence="5">
    <location>
        <begin position="69"/>
        <end position="93"/>
    </location>
</feature>
<dbReference type="GO" id="GO:0005886">
    <property type="term" value="C:plasma membrane"/>
    <property type="evidence" value="ECO:0007669"/>
    <property type="project" value="UniProtKB-SubCell"/>
</dbReference>
<dbReference type="Proteomes" id="UP000275069">
    <property type="component" value="Chromosome"/>
</dbReference>
<gene>
    <name evidence="7" type="ORF">D7I44_07905</name>
</gene>
<dbReference type="KEGG" id="gry:D7I44_07905"/>
<sequence>MLRAGCKAVGRDRLAPADPAWLMTEAAAAPPARALTGVLVALSVTVVISYGALFYAFTVLAPSITQDTGWSQVAITTAFSVGSLVGAVCGIPVGRLLQHFGPRPVMSLGSVLGAASVAGVAMAPSFAAFAAAWVLAGVATAGLYYSPAFAALTGWFGTRRVQAITTLTLAGGFASTIFAPFNAFLDGRLGWRGAYLVLAGTVLVVTLPAHAFSLKLPWQPHRASARTRDRDILASRPFVLLAASGTLTAFVSYASLVALPVLLLGRGASPALAAWAVGLAGAGQVSGRLVYPLLNRTLRPRTRAAFVIALLAASLLAQAMIPGPEWLSITIAILGGAARGLFTLVNATLPADLWGPERYAALSGVYQAPLAAAGALAPGIGAGIAVVAGGYPVLFAILAAVSVAAALIALAAGKTAEYAAAVSAAITVAE</sequence>
<dbReference type="Gene3D" id="1.20.1250.20">
    <property type="entry name" value="MFS general substrate transporter like domains"/>
    <property type="match status" value="1"/>
</dbReference>
<evidence type="ECO:0000313" key="7">
    <source>
        <dbReference type="EMBL" id="AYG03467.1"/>
    </source>
</evidence>
<evidence type="ECO:0000256" key="4">
    <source>
        <dbReference type="ARBA" id="ARBA00023136"/>
    </source>
</evidence>
<dbReference type="PANTHER" id="PTHR11360:SF290">
    <property type="entry name" value="MONOCARBOXYLATE MFS PERMEASE"/>
    <property type="match status" value="1"/>
</dbReference>
<proteinExistence type="predicted"/>
<dbReference type="InterPro" id="IPR011701">
    <property type="entry name" value="MFS"/>
</dbReference>
<feature type="transmembrane region" description="Helical" evidence="5">
    <location>
        <begin position="105"/>
        <end position="127"/>
    </location>
</feature>
<keyword evidence="2 5" id="KW-0812">Transmembrane</keyword>
<evidence type="ECO:0000256" key="5">
    <source>
        <dbReference type="SAM" id="Phobius"/>
    </source>
</evidence>
<keyword evidence="4 5" id="KW-0472">Membrane</keyword>
<dbReference type="EMBL" id="CP032624">
    <property type="protein sequence ID" value="AYG03467.1"/>
    <property type="molecule type" value="Genomic_DNA"/>
</dbReference>
<feature type="transmembrane region" description="Helical" evidence="5">
    <location>
        <begin position="193"/>
        <end position="218"/>
    </location>
</feature>
<dbReference type="InterPro" id="IPR036259">
    <property type="entry name" value="MFS_trans_sf"/>
</dbReference>
<evidence type="ECO:0000256" key="2">
    <source>
        <dbReference type="ARBA" id="ARBA00022692"/>
    </source>
</evidence>
<feature type="transmembrane region" description="Helical" evidence="5">
    <location>
        <begin position="238"/>
        <end position="265"/>
    </location>
</feature>
<feature type="transmembrane region" description="Helical" evidence="5">
    <location>
        <begin position="303"/>
        <end position="321"/>
    </location>
</feature>
<evidence type="ECO:0000313" key="8">
    <source>
        <dbReference type="Proteomes" id="UP000275069"/>
    </source>
</evidence>
<keyword evidence="8" id="KW-1185">Reference proteome</keyword>
<reference evidence="7 8" key="1">
    <citation type="submission" date="2018-09" db="EMBL/GenBank/DDBJ databases">
        <title>Genome sequencing of strain 2DFW10M-5.</title>
        <authorList>
            <person name="Heo J."/>
            <person name="Kim S.-J."/>
            <person name="Kwon S.-W."/>
        </authorList>
    </citation>
    <scope>NUCLEOTIDE SEQUENCE [LARGE SCALE GENOMIC DNA]</scope>
    <source>
        <strain evidence="7 8">2DFW10M-5</strain>
    </source>
</reference>
<protein>
    <submittedName>
        <fullName evidence="7">MFS transporter</fullName>
    </submittedName>
</protein>
<feature type="transmembrane region" description="Helical" evidence="5">
    <location>
        <begin position="271"/>
        <end position="291"/>
    </location>
</feature>
<dbReference type="AlphaFoldDB" id="A0A387BR72"/>
<keyword evidence="3 5" id="KW-1133">Transmembrane helix</keyword>
<dbReference type="PROSITE" id="PS50850">
    <property type="entry name" value="MFS"/>
    <property type="match status" value="1"/>
</dbReference>
<dbReference type="Pfam" id="PF07690">
    <property type="entry name" value="MFS_1"/>
    <property type="match status" value="1"/>
</dbReference>
<evidence type="ECO:0000256" key="3">
    <source>
        <dbReference type="ARBA" id="ARBA00022989"/>
    </source>
</evidence>
<comment type="subcellular location">
    <subcellularLocation>
        <location evidence="1">Cell membrane</location>
        <topology evidence="1">Multi-pass membrane protein</topology>
    </subcellularLocation>
</comment>
<dbReference type="GO" id="GO:0022857">
    <property type="term" value="F:transmembrane transporter activity"/>
    <property type="evidence" value="ECO:0007669"/>
    <property type="project" value="InterPro"/>
</dbReference>
<evidence type="ECO:0000259" key="6">
    <source>
        <dbReference type="PROSITE" id="PS50850"/>
    </source>
</evidence>
<dbReference type="InterPro" id="IPR020846">
    <property type="entry name" value="MFS_dom"/>
</dbReference>